<dbReference type="Proteomes" id="UP001231518">
    <property type="component" value="Chromosome 7"/>
</dbReference>
<comment type="caution">
    <text evidence="12">The sequence shown here is derived from an EMBL/GenBank/DDBJ whole genome shotgun (WGS) entry which is preliminary data.</text>
</comment>
<feature type="transmembrane region" description="Helical" evidence="10">
    <location>
        <begin position="532"/>
        <end position="553"/>
    </location>
</feature>
<name>A0AAD7YSU9_MYTSE</name>
<evidence type="ECO:0008006" key="14">
    <source>
        <dbReference type="Google" id="ProtNLM"/>
    </source>
</evidence>
<comment type="function">
    <text evidence="8">Calcium-binding protein that interacts with newly synthesized monoglucosylated glycoproteins in the endoplasmic reticulum. It may act in assisting protein assembly and/or in the retention within the ER of unassembled protein subunits. It seems to play a major role in the quality control apparatus of the ER by the retention of incorrectly folded proteins. Required for embryogenesis and larval development under heat and ER stress conditions. May be important for germ cell development. Involved in neuronal necrotic cell death.</text>
</comment>
<evidence type="ECO:0000256" key="10">
    <source>
        <dbReference type="RuleBase" id="RU362126"/>
    </source>
</evidence>
<dbReference type="Gene3D" id="2.10.250.10">
    <property type="entry name" value="Calreticulin/calnexin, P domain"/>
    <property type="match status" value="1"/>
</dbReference>
<feature type="disulfide bond" evidence="9">
    <location>
        <begin position="149"/>
        <end position="185"/>
    </location>
</feature>
<feature type="compositionally biased region" description="Basic and acidic residues" evidence="11">
    <location>
        <begin position="558"/>
        <end position="579"/>
    </location>
</feature>
<evidence type="ECO:0000256" key="5">
    <source>
        <dbReference type="ARBA" id="ARBA00022989"/>
    </source>
</evidence>
<feature type="compositionally biased region" description="Basic and acidic residues" evidence="11">
    <location>
        <begin position="587"/>
        <end position="596"/>
    </location>
</feature>
<keyword evidence="7 10" id="KW-0143">Chaperone</keyword>
<evidence type="ECO:0000313" key="12">
    <source>
        <dbReference type="EMBL" id="KAJ8725221.1"/>
    </source>
</evidence>
<dbReference type="Pfam" id="PF00262">
    <property type="entry name" value="Calreticulin"/>
    <property type="match status" value="1"/>
</dbReference>
<dbReference type="AlphaFoldDB" id="A0AAD7YSU9"/>
<dbReference type="InterPro" id="IPR001580">
    <property type="entry name" value="Calret/calnex"/>
</dbReference>
<dbReference type="SUPFAM" id="SSF49899">
    <property type="entry name" value="Concanavalin A-like lectins/glucanases"/>
    <property type="match status" value="2"/>
</dbReference>
<dbReference type="FunFam" id="2.10.250.10:FF:000001">
    <property type="entry name" value="Calnexin homolog"/>
    <property type="match status" value="1"/>
</dbReference>
<dbReference type="PANTHER" id="PTHR11073:SF1">
    <property type="entry name" value="CALNEXIN 14D-RELATED"/>
    <property type="match status" value="1"/>
</dbReference>
<dbReference type="Gene3D" id="2.60.120.200">
    <property type="match status" value="2"/>
</dbReference>
<dbReference type="GO" id="GO:0005789">
    <property type="term" value="C:endoplasmic reticulum membrane"/>
    <property type="evidence" value="ECO:0007669"/>
    <property type="project" value="UniProtKB-SubCell"/>
</dbReference>
<evidence type="ECO:0000256" key="3">
    <source>
        <dbReference type="ARBA" id="ARBA00022692"/>
    </source>
</evidence>
<dbReference type="PRINTS" id="PR00626">
    <property type="entry name" value="CALRETICULIN"/>
</dbReference>
<evidence type="ECO:0000256" key="7">
    <source>
        <dbReference type="ARBA" id="ARBA00023186"/>
    </source>
</evidence>
<dbReference type="InterPro" id="IPR018124">
    <property type="entry name" value="Calret/calnex_CS"/>
</dbReference>
<feature type="region of interest" description="Disordered" evidence="11">
    <location>
        <begin position="256"/>
        <end position="282"/>
    </location>
</feature>
<dbReference type="GO" id="GO:0051082">
    <property type="term" value="F:unfolded protein binding"/>
    <property type="evidence" value="ECO:0007669"/>
    <property type="project" value="InterPro"/>
</dbReference>
<proteinExistence type="inferred from homology"/>
<feature type="compositionally biased region" description="Basic and acidic residues" evidence="11">
    <location>
        <begin position="330"/>
        <end position="344"/>
    </location>
</feature>
<dbReference type="PROSITE" id="PS00805">
    <property type="entry name" value="CALRETICULIN_REPEAT"/>
    <property type="match status" value="1"/>
</dbReference>
<dbReference type="GO" id="GO:0005509">
    <property type="term" value="F:calcium ion binding"/>
    <property type="evidence" value="ECO:0007669"/>
    <property type="project" value="InterPro"/>
</dbReference>
<evidence type="ECO:0000256" key="2">
    <source>
        <dbReference type="ARBA" id="ARBA00010983"/>
    </source>
</evidence>
<feature type="compositionally biased region" description="Basic and acidic residues" evidence="11">
    <location>
        <begin position="271"/>
        <end position="282"/>
    </location>
</feature>
<keyword evidence="10" id="KW-0732">Signal</keyword>
<dbReference type="EMBL" id="JARGEI010000010">
    <property type="protein sequence ID" value="KAJ8725221.1"/>
    <property type="molecule type" value="Genomic_DNA"/>
</dbReference>
<dbReference type="SUPFAM" id="SSF63887">
    <property type="entry name" value="P-domain of calnexin/calreticulin"/>
    <property type="match status" value="1"/>
</dbReference>
<evidence type="ECO:0000313" key="13">
    <source>
        <dbReference type="Proteomes" id="UP001231518"/>
    </source>
</evidence>
<keyword evidence="9" id="KW-1015">Disulfide bond</keyword>
<feature type="chain" id="PRO_5041778266" description="Calnexin" evidence="10">
    <location>
        <begin position="27"/>
        <end position="634"/>
    </location>
</feature>
<gene>
    <name evidence="12" type="ORF">PYW07_016179</name>
</gene>
<accession>A0AAD7YSU9</accession>
<comment type="subcellular location">
    <subcellularLocation>
        <location evidence="1">Endoplasmic reticulum membrane</location>
        <topology evidence="1">Single-pass type I membrane protein</topology>
    </subcellularLocation>
</comment>
<keyword evidence="4 10" id="KW-0256">Endoplasmic reticulum</keyword>
<comment type="similarity">
    <text evidence="2 10">Belongs to the calreticulin family.</text>
</comment>
<dbReference type="FunFam" id="2.60.120.200:FF:000011">
    <property type="entry name" value="Probable calnexin"/>
    <property type="match status" value="1"/>
</dbReference>
<organism evidence="12 13">
    <name type="scientific">Mythimna separata</name>
    <name type="common">Oriental armyworm</name>
    <name type="synonym">Pseudaletia separata</name>
    <dbReference type="NCBI Taxonomy" id="271217"/>
    <lineage>
        <taxon>Eukaryota</taxon>
        <taxon>Metazoa</taxon>
        <taxon>Ecdysozoa</taxon>
        <taxon>Arthropoda</taxon>
        <taxon>Hexapoda</taxon>
        <taxon>Insecta</taxon>
        <taxon>Pterygota</taxon>
        <taxon>Neoptera</taxon>
        <taxon>Endopterygota</taxon>
        <taxon>Lepidoptera</taxon>
        <taxon>Glossata</taxon>
        <taxon>Ditrysia</taxon>
        <taxon>Noctuoidea</taxon>
        <taxon>Noctuidae</taxon>
        <taxon>Noctuinae</taxon>
        <taxon>Hadenini</taxon>
        <taxon>Mythimna</taxon>
    </lineage>
</organism>
<evidence type="ECO:0000256" key="1">
    <source>
        <dbReference type="ARBA" id="ARBA00004115"/>
    </source>
</evidence>
<protein>
    <recommendedName>
        <fullName evidence="14">Calnexin</fullName>
    </recommendedName>
</protein>
<sequence>MALFSRKVYLLGALLVLVSAAGVVRADNDDGDDEVTVETVEEENLYQSPTISSEKVYLVENFDDEAAFKKKWVKSEAKKQGVDENIAKYDGKWEIQQPARKIFKEDLGLVLTTEAKHAAISTLLDRPFEFKNKPFIVQYEVTMQEGQNCGGAYIKLLSRGTNTKADLRKFYDQTPYTIMFGPDKCGNDNKLHFIFRHKNPKNGTIEEKHSKKPTQRLDEIYKDKEPHLYTLIVRPDNSFSILIDNKEVNAGSLLEDFTPAVNPPEEIDDPDDKKPEDWDEREKEPHLYTLIVRPDNSFSILIDNKEVNAGSLLEDFTPAVNPPEEIDDPDDKKPEDWDEREKIVDPSATKPEDWDEDAPAQIVDPNAVKPDGWLDDEPEMIPDPEAKKPEDWDEEMDGEWEAPLIDNPTCAAAPGCGTWKAPTIANPNYKGIWRAPLIANPNYKGKWSPRRIPNPDYFRDDQPFKMTPVHAVGFELWSMSPMLLFDNLIITDDQAVAEEWAAASFNLKRAKLSRDSDSVFDRAMKFAGDNPWIYAVVIVGTFVVVGLIAYACFGSSKSDSDADMKKTDAVGEDDPHLSEAEEDMREEQERPSKADLEGPDGDDADVVTSTEDTTPLVDTEAAGDGQRKRKPRKE</sequence>
<dbReference type="GO" id="GO:0006457">
    <property type="term" value="P:protein folding"/>
    <property type="evidence" value="ECO:0007669"/>
    <property type="project" value="InterPro"/>
</dbReference>
<dbReference type="GO" id="GO:0036503">
    <property type="term" value="P:ERAD pathway"/>
    <property type="evidence" value="ECO:0007669"/>
    <property type="project" value="TreeGrafter"/>
</dbReference>
<evidence type="ECO:0000256" key="6">
    <source>
        <dbReference type="ARBA" id="ARBA00023136"/>
    </source>
</evidence>
<dbReference type="InterPro" id="IPR013320">
    <property type="entry name" value="ConA-like_dom_sf"/>
</dbReference>
<keyword evidence="3 10" id="KW-0812">Transmembrane</keyword>
<keyword evidence="5 10" id="KW-1133">Transmembrane helix</keyword>
<feature type="region of interest" description="Disordered" evidence="11">
    <location>
        <begin position="556"/>
        <end position="634"/>
    </location>
</feature>
<dbReference type="PANTHER" id="PTHR11073">
    <property type="entry name" value="CALRETICULIN AND CALNEXIN"/>
    <property type="match status" value="1"/>
</dbReference>
<evidence type="ECO:0000256" key="9">
    <source>
        <dbReference type="PIRSR" id="PIRSR601580-3"/>
    </source>
</evidence>
<feature type="signal peptide" evidence="10">
    <location>
        <begin position="1"/>
        <end position="26"/>
    </location>
</feature>
<feature type="region of interest" description="Disordered" evidence="11">
    <location>
        <begin position="315"/>
        <end position="376"/>
    </location>
</feature>
<reference evidence="12" key="1">
    <citation type="submission" date="2023-03" db="EMBL/GenBank/DDBJ databases">
        <title>Chromosome-level genomes of two armyworms, Mythimna separata and Mythimna loreyi, provide insights into the biosynthesis and reception of sex pheromones.</title>
        <authorList>
            <person name="Zhao H."/>
        </authorList>
    </citation>
    <scope>NUCLEOTIDE SEQUENCE</scope>
    <source>
        <strain evidence="12">BeijingLab</strain>
        <tissue evidence="12">Pupa</tissue>
    </source>
</reference>
<keyword evidence="13" id="KW-1185">Reference proteome</keyword>
<evidence type="ECO:0000256" key="11">
    <source>
        <dbReference type="SAM" id="MobiDB-lite"/>
    </source>
</evidence>
<evidence type="ECO:0000256" key="8">
    <source>
        <dbReference type="ARBA" id="ARBA00053392"/>
    </source>
</evidence>
<evidence type="ECO:0000256" key="4">
    <source>
        <dbReference type="ARBA" id="ARBA00022824"/>
    </source>
</evidence>
<dbReference type="PROSITE" id="PS00804">
    <property type="entry name" value="CALRETICULIN_2"/>
    <property type="match status" value="1"/>
</dbReference>
<dbReference type="InterPro" id="IPR009033">
    <property type="entry name" value="Calreticulin/calnexin_P_dom_sf"/>
</dbReference>
<keyword evidence="6 10" id="KW-0472">Membrane</keyword>